<accession>A0A2C9ZZD5</accession>
<evidence type="ECO:0000313" key="2">
    <source>
        <dbReference type="Proteomes" id="UP000194841"/>
    </source>
</evidence>
<proteinExistence type="predicted"/>
<reference evidence="1 2" key="1">
    <citation type="submission" date="2017-02" db="EMBL/GenBank/DDBJ databases">
        <title>Pseudoalteromonas ulvae TC14 Genome.</title>
        <authorList>
            <person name="Molmeret M."/>
        </authorList>
    </citation>
    <scope>NUCLEOTIDE SEQUENCE [LARGE SCALE GENOMIC DNA]</scope>
    <source>
        <strain evidence="1">TC14</strain>
    </source>
</reference>
<name>A0A2C9ZZD5_PSEDV</name>
<dbReference type="EMBL" id="MWPV01000007">
    <property type="protein sequence ID" value="OUL56131.1"/>
    <property type="molecule type" value="Genomic_DNA"/>
</dbReference>
<dbReference type="PROSITE" id="PS51257">
    <property type="entry name" value="PROKAR_LIPOPROTEIN"/>
    <property type="match status" value="1"/>
</dbReference>
<dbReference type="InterPro" id="IPR038678">
    <property type="entry name" value="Spondin_N_sf"/>
</dbReference>
<dbReference type="RefSeq" id="WP_086745645.1">
    <property type="nucleotide sequence ID" value="NZ_MWPV01000007.1"/>
</dbReference>
<evidence type="ECO:0000313" key="1">
    <source>
        <dbReference type="EMBL" id="OUL56131.1"/>
    </source>
</evidence>
<keyword evidence="2" id="KW-1185">Reference proteome</keyword>
<organism evidence="1 2">
    <name type="scientific">Pseudoalteromonas ulvae</name>
    <dbReference type="NCBI Taxonomy" id="107327"/>
    <lineage>
        <taxon>Bacteria</taxon>
        <taxon>Pseudomonadati</taxon>
        <taxon>Pseudomonadota</taxon>
        <taxon>Gammaproteobacteria</taxon>
        <taxon>Alteromonadales</taxon>
        <taxon>Pseudoalteromonadaceae</taxon>
        <taxon>Pseudoalteromonas</taxon>
    </lineage>
</organism>
<comment type="caution">
    <text evidence="1">The sequence shown here is derived from an EMBL/GenBank/DDBJ whole genome shotgun (WGS) entry which is preliminary data.</text>
</comment>
<dbReference type="OrthoDB" id="5188840at2"/>
<dbReference type="Gene3D" id="2.60.40.2130">
    <property type="entry name" value="F-spondin domain"/>
    <property type="match status" value="1"/>
</dbReference>
<protein>
    <recommendedName>
        <fullName evidence="3">Spondin domain-containing protein</fullName>
    </recommendedName>
</protein>
<dbReference type="NCBIfam" id="NF038123">
    <property type="entry name" value="NF038123_dom"/>
    <property type="match status" value="1"/>
</dbReference>
<gene>
    <name evidence="1" type="ORF">B1199_18615</name>
</gene>
<dbReference type="AlphaFoldDB" id="A0A2C9ZZD5"/>
<sequence>MNTFKKLSLPVLLISLYGCGSDNDPKMVEVVTPPPPPPAMTYSFAVSVTNLTHAQPLSPIGLALHQEGQFWKTGQSASVALETMAESGDNSALLAQDIVLALASDSAPLMPGNQIELMLDTTQLENIKLSLVTMMVNTNDGFSGLNAIDVSQLAVGDLLSFRTVAYDAGTETNSEMAGTIPGPADGGEGFNSEREDRDFVRLHSGVVGIDDGLSSSVLNSDHKFDNPLMAITITRMQ</sequence>
<evidence type="ECO:0008006" key="3">
    <source>
        <dbReference type="Google" id="ProtNLM"/>
    </source>
</evidence>
<dbReference type="Proteomes" id="UP000194841">
    <property type="component" value="Unassembled WGS sequence"/>
</dbReference>
<dbReference type="InterPro" id="IPR009465">
    <property type="entry name" value="Spondin_N"/>
</dbReference>